<dbReference type="SUPFAM" id="SSF47413">
    <property type="entry name" value="lambda repressor-like DNA-binding domains"/>
    <property type="match status" value="1"/>
</dbReference>
<dbReference type="Gene3D" id="3.40.50.2300">
    <property type="match status" value="2"/>
</dbReference>
<feature type="domain" description="HTH lacI-type" evidence="4">
    <location>
        <begin position="6"/>
        <end position="60"/>
    </location>
</feature>
<sequence length="337" mass="36933">MRDKPMTIRDIAKEAGVSRATVSRFLNGGHWVSEESAKRIQDVIDRTDYVANERARSLATGRSNSVAFLLGEPQELLFADPNFSTLLRSIADELGRKGMSLIMMTTDNENENRRNLKYLRGGHVDGVLLVAWHLGVRKGLIHSLHAMEMPVVVAEYPSVDSDSTSYVHVDDYRGAIRATRYLAERGAGSIGMIAGPEGPSGTLARVRGYRDVVKDMTGEPAWIEHGDYSKDSGHDAALRLLDRAPDLDGIFASSDLMAVGAMQALRERGKSVPGDVQVIGFDDQPLAQISEPPLTTMRQPFAEIGKRMVDQLLVLLEGGLPVGTTLPLELIVRQTTR</sequence>
<dbReference type="GO" id="GO:0000976">
    <property type="term" value="F:transcription cis-regulatory region binding"/>
    <property type="evidence" value="ECO:0007669"/>
    <property type="project" value="TreeGrafter"/>
</dbReference>
<dbReference type="Pfam" id="PF13377">
    <property type="entry name" value="Peripla_BP_3"/>
    <property type="match status" value="1"/>
</dbReference>
<proteinExistence type="predicted"/>
<dbReference type="InterPro" id="IPR046335">
    <property type="entry name" value="LacI/GalR-like_sensor"/>
</dbReference>
<protein>
    <submittedName>
        <fullName evidence="6">Transcriptional regulator, LacI family</fullName>
    </submittedName>
</protein>
<evidence type="ECO:0000313" key="7">
    <source>
        <dbReference type="Proteomes" id="UP000028569"/>
    </source>
</evidence>
<dbReference type="PANTHER" id="PTHR30146">
    <property type="entry name" value="LACI-RELATED TRANSCRIPTIONAL REPRESSOR"/>
    <property type="match status" value="1"/>
</dbReference>
<accession>A0A087VT98</accession>
<dbReference type="PANTHER" id="PTHR30146:SF109">
    <property type="entry name" value="HTH-TYPE TRANSCRIPTIONAL REGULATOR GALS"/>
    <property type="match status" value="1"/>
</dbReference>
<evidence type="ECO:0000256" key="3">
    <source>
        <dbReference type="ARBA" id="ARBA00023163"/>
    </source>
</evidence>
<dbReference type="Gene3D" id="1.10.260.40">
    <property type="entry name" value="lambda repressor-like DNA-binding domains"/>
    <property type="match status" value="1"/>
</dbReference>
<keyword evidence="1" id="KW-0805">Transcription regulation</keyword>
<dbReference type="InterPro" id="IPR010982">
    <property type="entry name" value="Lambda_DNA-bd_dom_sf"/>
</dbReference>
<evidence type="ECO:0000256" key="2">
    <source>
        <dbReference type="ARBA" id="ARBA00023125"/>
    </source>
</evidence>
<dbReference type="RefSeq" id="WP_033491782.1">
    <property type="nucleotide sequence ID" value="NZ_CP006018.1"/>
</dbReference>
<evidence type="ECO:0000256" key="1">
    <source>
        <dbReference type="ARBA" id="ARBA00023015"/>
    </source>
</evidence>
<dbReference type="Pfam" id="PF00356">
    <property type="entry name" value="LacI"/>
    <property type="match status" value="1"/>
</dbReference>
<name>A0A087VT98_9BIFI</name>
<dbReference type="SMART" id="SM00354">
    <property type="entry name" value="HTH_LACI"/>
    <property type="match status" value="1"/>
</dbReference>
<dbReference type="HOGENOM" id="CLU_037628_6_1_11"/>
<dbReference type="SUPFAM" id="SSF53822">
    <property type="entry name" value="Periplasmic binding protein-like I"/>
    <property type="match status" value="1"/>
</dbReference>
<dbReference type="OrthoDB" id="4268837at2"/>
<keyword evidence="7" id="KW-1185">Reference proteome</keyword>
<dbReference type="PRINTS" id="PR00036">
    <property type="entry name" value="HTHLACI"/>
</dbReference>
<dbReference type="PROSITE" id="PS00356">
    <property type="entry name" value="HTH_LACI_1"/>
    <property type="match status" value="1"/>
</dbReference>
<feature type="domain" description="HTH cro/C1-type" evidence="5">
    <location>
        <begin position="6"/>
        <end position="50"/>
    </location>
</feature>
<dbReference type="CDD" id="cd01392">
    <property type="entry name" value="HTH_LacI"/>
    <property type="match status" value="1"/>
</dbReference>
<gene>
    <name evidence="6" type="ORF">BINDI_0316</name>
</gene>
<dbReference type="AlphaFoldDB" id="A0A087VT98"/>
<dbReference type="InterPro" id="IPR000843">
    <property type="entry name" value="HTH_LacI"/>
</dbReference>
<dbReference type="InterPro" id="IPR028082">
    <property type="entry name" value="Peripla_BP_I"/>
</dbReference>
<reference evidence="6 7" key="1">
    <citation type="journal article" date="2014" name="Appl. Environ. Microbiol.">
        <title>Genomic encyclopedia of type strains of the genus Bifidobacterium.</title>
        <authorList>
            <person name="Milani C."/>
            <person name="Lugli G.A."/>
            <person name="Duranti S."/>
            <person name="Turroni F."/>
            <person name="Bottacini F."/>
            <person name="Mangifesta M."/>
            <person name="Sanchez B."/>
            <person name="Viappiani A."/>
            <person name="Mancabelli L."/>
            <person name="Taminiau B."/>
            <person name="Delcenserie V."/>
            <person name="Barrangou R."/>
            <person name="Margolles A."/>
            <person name="van Sinderen D."/>
            <person name="Ventura M."/>
        </authorList>
    </citation>
    <scope>NUCLEOTIDE SEQUENCE [LARGE SCALE GENOMIC DNA]</scope>
    <source>
        <strain evidence="6 7">LMG 11587</strain>
    </source>
</reference>
<dbReference type="EMBL" id="CP006018">
    <property type="protein sequence ID" value="AIC91600.1"/>
    <property type="molecule type" value="Genomic_DNA"/>
</dbReference>
<keyword evidence="3" id="KW-0804">Transcription</keyword>
<organism evidence="6 7">
    <name type="scientific">Bifidobacterium [indicum] DSM 20214 = LMG 11587</name>
    <dbReference type="NCBI Taxonomy" id="1341694"/>
    <lineage>
        <taxon>Bacteria</taxon>
        <taxon>Bacillati</taxon>
        <taxon>Actinomycetota</taxon>
        <taxon>Actinomycetes</taxon>
        <taxon>Bifidobacteriales</taxon>
        <taxon>Bifidobacteriaceae</taxon>
        <taxon>Bifidobacterium</taxon>
    </lineage>
</organism>
<dbReference type="Proteomes" id="UP000028569">
    <property type="component" value="Chromosome"/>
</dbReference>
<dbReference type="InterPro" id="IPR001387">
    <property type="entry name" value="Cro/C1-type_HTH"/>
</dbReference>
<evidence type="ECO:0000259" key="5">
    <source>
        <dbReference type="PROSITE" id="PS50943"/>
    </source>
</evidence>
<dbReference type="PROSITE" id="PS50932">
    <property type="entry name" value="HTH_LACI_2"/>
    <property type="match status" value="1"/>
</dbReference>
<dbReference type="GO" id="GO:0003700">
    <property type="term" value="F:DNA-binding transcription factor activity"/>
    <property type="evidence" value="ECO:0007669"/>
    <property type="project" value="TreeGrafter"/>
</dbReference>
<dbReference type="PROSITE" id="PS50943">
    <property type="entry name" value="HTH_CROC1"/>
    <property type="match status" value="1"/>
</dbReference>
<keyword evidence="2" id="KW-0238">DNA-binding</keyword>
<evidence type="ECO:0000313" key="6">
    <source>
        <dbReference type="EMBL" id="AIC91600.1"/>
    </source>
</evidence>
<dbReference type="CDD" id="cd06267">
    <property type="entry name" value="PBP1_LacI_sugar_binding-like"/>
    <property type="match status" value="1"/>
</dbReference>
<evidence type="ECO:0000259" key="4">
    <source>
        <dbReference type="PROSITE" id="PS50932"/>
    </source>
</evidence>
<dbReference type="KEGG" id="bii:BINDI_0316"/>